<sequence length="160" mass="18269">MCIRDSYLARKPEPGLDGILFPSVQSPGEHRNVVLFHHTSRVEPLDIPEGTKLSARQFDYTEDGDEPDYSVWEDVPPIPEKVKKPDDDFGLMAMLDAPIFDSDEDVREPALRVKTKAVTAHHITGVTFSTDDFEVSRHRMTKREWKFTKPVKLDLGDVDF</sequence>
<organism evidence="1 2">
    <name type="scientific">Sphingopyxis bauzanensis</name>
    <dbReference type="NCBI Taxonomy" id="651663"/>
    <lineage>
        <taxon>Bacteria</taxon>
        <taxon>Pseudomonadati</taxon>
        <taxon>Pseudomonadota</taxon>
        <taxon>Alphaproteobacteria</taxon>
        <taxon>Sphingomonadales</taxon>
        <taxon>Sphingomonadaceae</taxon>
        <taxon>Sphingopyxis</taxon>
    </lineage>
</organism>
<reference evidence="1 2" key="1">
    <citation type="journal article" date="2010" name="Int. J. Syst. Evol. Microbiol.">
        <title>Sphingopyxis bauzanensis sp. nov., a psychrophilic bacterium isolated from soil.</title>
        <authorList>
            <person name="Zhang D.C."/>
            <person name="Liu H.C."/>
            <person name="Xin Y.H."/>
            <person name="Zhou Y.G."/>
            <person name="Schinner F."/>
            <person name="Margesin R."/>
        </authorList>
    </citation>
    <scope>NUCLEOTIDE SEQUENCE [LARGE SCALE GENOMIC DNA]</scope>
    <source>
        <strain evidence="1 2">DSM 22271</strain>
    </source>
</reference>
<dbReference type="EMBL" id="NISK01000017">
    <property type="protein sequence ID" value="OWQ91717.1"/>
    <property type="molecule type" value="Genomic_DNA"/>
</dbReference>
<proteinExistence type="predicted"/>
<gene>
    <name evidence="1" type="ORF">CDQ92_20560</name>
</gene>
<evidence type="ECO:0000313" key="1">
    <source>
        <dbReference type="EMBL" id="OWQ91717.1"/>
    </source>
</evidence>
<dbReference type="OrthoDB" id="1425103at2"/>
<evidence type="ECO:0000313" key="2">
    <source>
        <dbReference type="Proteomes" id="UP000197361"/>
    </source>
</evidence>
<protein>
    <submittedName>
        <fullName evidence="1">Uncharacterized protein</fullName>
    </submittedName>
</protein>
<keyword evidence="2" id="KW-1185">Reference proteome</keyword>
<dbReference type="AlphaFoldDB" id="A0A246JHK2"/>
<dbReference type="Proteomes" id="UP000197361">
    <property type="component" value="Unassembled WGS sequence"/>
</dbReference>
<name>A0A246JHK2_9SPHN</name>
<comment type="caution">
    <text evidence="1">The sequence shown here is derived from an EMBL/GenBank/DDBJ whole genome shotgun (WGS) entry which is preliminary data.</text>
</comment>
<accession>A0A246JHK2</accession>